<keyword evidence="3" id="KW-0564">Palmitate</keyword>
<dbReference type="GO" id="GO:0015920">
    <property type="term" value="P:lipopolysaccharide transport"/>
    <property type="evidence" value="ECO:0007669"/>
    <property type="project" value="TreeGrafter"/>
</dbReference>
<organism evidence="7 8">
    <name type="scientific">SAR86 cluster bacterium</name>
    <dbReference type="NCBI Taxonomy" id="2030880"/>
    <lineage>
        <taxon>Bacteria</taxon>
        <taxon>Pseudomonadati</taxon>
        <taxon>Pseudomonadota</taxon>
        <taxon>Gammaproteobacteria</taxon>
        <taxon>SAR86 cluster</taxon>
    </lineage>
</organism>
<dbReference type="PANTHER" id="PTHR38098">
    <property type="entry name" value="LPS-ASSEMBLY LIPOPROTEIN LPTE"/>
    <property type="match status" value="1"/>
</dbReference>
<evidence type="ECO:0000256" key="2">
    <source>
        <dbReference type="ARBA" id="ARBA00023136"/>
    </source>
</evidence>
<dbReference type="GO" id="GO:1990351">
    <property type="term" value="C:transporter complex"/>
    <property type="evidence" value="ECO:0007669"/>
    <property type="project" value="TreeGrafter"/>
</dbReference>
<keyword evidence="5" id="KW-0449">Lipoprotein</keyword>
<dbReference type="GO" id="GO:0001530">
    <property type="term" value="F:lipopolysaccharide binding"/>
    <property type="evidence" value="ECO:0007669"/>
    <property type="project" value="TreeGrafter"/>
</dbReference>
<reference evidence="8" key="1">
    <citation type="submission" date="2017-08" db="EMBL/GenBank/DDBJ databases">
        <title>A dynamic microbial community with high functional redundancy inhabits the cold, oxic subseafloor aquifer.</title>
        <authorList>
            <person name="Tully B.J."/>
            <person name="Wheat C.G."/>
            <person name="Glazer B.T."/>
            <person name="Huber J.A."/>
        </authorList>
    </citation>
    <scope>NUCLEOTIDE SEQUENCE [LARGE SCALE GENOMIC DNA]</scope>
</reference>
<dbReference type="HAMAP" id="MF_01186">
    <property type="entry name" value="LPS_assembly_LptE"/>
    <property type="match status" value="1"/>
</dbReference>
<evidence type="ECO:0000256" key="1">
    <source>
        <dbReference type="ARBA" id="ARBA00022729"/>
    </source>
</evidence>
<dbReference type="PANTHER" id="PTHR38098:SF1">
    <property type="entry name" value="LPS-ASSEMBLY LIPOPROTEIN LPTE"/>
    <property type="match status" value="1"/>
</dbReference>
<dbReference type="Proteomes" id="UP000218767">
    <property type="component" value="Unassembled WGS sequence"/>
</dbReference>
<dbReference type="EMBL" id="NVUL01000013">
    <property type="protein sequence ID" value="PCI79947.1"/>
    <property type="molecule type" value="Genomic_DNA"/>
</dbReference>
<evidence type="ECO:0000313" key="7">
    <source>
        <dbReference type="EMBL" id="PCI79947.1"/>
    </source>
</evidence>
<keyword evidence="1" id="KW-0732">Signal</keyword>
<comment type="subunit">
    <text evidence="6">Component of the lipopolysaccharide transport and assembly complex. Interacts with LptD.</text>
</comment>
<evidence type="ECO:0000256" key="6">
    <source>
        <dbReference type="HAMAP-Rule" id="MF_01186"/>
    </source>
</evidence>
<comment type="caution">
    <text evidence="7">The sequence shown here is derived from an EMBL/GenBank/DDBJ whole genome shotgun (WGS) entry which is preliminary data.</text>
</comment>
<dbReference type="Gene3D" id="3.30.160.150">
    <property type="entry name" value="Lipoprotein like domain"/>
    <property type="match status" value="1"/>
</dbReference>
<dbReference type="GO" id="GO:0043165">
    <property type="term" value="P:Gram-negative-bacterium-type cell outer membrane assembly"/>
    <property type="evidence" value="ECO:0007669"/>
    <property type="project" value="UniProtKB-UniRule"/>
</dbReference>
<evidence type="ECO:0000256" key="3">
    <source>
        <dbReference type="ARBA" id="ARBA00023139"/>
    </source>
</evidence>
<dbReference type="AlphaFoldDB" id="A0A2A4XD30"/>
<sequence length="171" mass="18968">MIQSFALRTLVLPALLLVLSGCGFSLRGSDVLSANFSELQFYSEQPNSELARLLRRSLDGAEVNVTLVNLDEADSSSALLGIANEKLVSRAVTINPRARAAQIELRLSVDMALMLGEQTLLEPETLFVERTYFQDVENISGNQEEAEIISAEMRRELINQMMRRLAAINPI</sequence>
<accession>A0A2A4XD30</accession>
<protein>
    <recommendedName>
        <fullName evidence="6">LPS-assembly lipoprotein LptE</fullName>
    </recommendedName>
</protein>
<evidence type="ECO:0000313" key="8">
    <source>
        <dbReference type="Proteomes" id="UP000218767"/>
    </source>
</evidence>
<dbReference type="Pfam" id="PF04390">
    <property type="entry name" value="LptE"/>
    <property type="match status" value="1"/>
</dbReference>
<name>A0A2A4XD30_9GAMM</name>
<proteinExistence type="inferred from homology"/>
<dbReference type="InterPro" id="IPR007485">
    <property type="entry name" value="LPS_assembly_LptE"/>
</dbReference>
<evidence type="ECO:0000256" key="5">
    <source>
        <dbReference type="ARBA" id="ARBA00023288"/>
    </source>
</evidence>
<comment type="similarity">
    <text evidence="6">Belongs to the LptE lipoprotein family.</text>
</comment>
<dbReference type="GO" id="GO:0009279">
    <property type="term" value="C:cell outer membrane"/>
    <property type="evidence" value="ECO:0007669"/>
    <property type="project" value="UniProtKB-UniRule"/>
</dbReference>
<comment type="function">
    <text evidence="6">Together with LptD, is involved in the assembly of lipopolysaccharide (LPS) at the surface of the outer membrane. Required for the proper assembly of LptD. Binds LPS and may serve as the LPS recognition site at the outer membrane.</text>
</comment>
<gene>
    <name evidence="6" type="primary">lptE</name>
    <name evidence="7" type="ORF">COB20_03905</name>
</gene>
<keyword evidence="4 6" id="KW-0998">Cell outer membrane</keyword>
<evidence type="ECO:0000256" key="4">
    <source>
        <dbReference type="ARBA" id="ARBA00023237"/>
    </source>
</evidence>
<keyword evidence="2 6" id="KW-0472">Membrane</keyword>